<evidence type="ECO:0000256" key="7">
    <source>
        <dbReference type="ARBA" id="ARBA00022737"/>
    </source>
</evidence>
<dbReference type="InterPro" id="IPR032675">
    <property type="entry name" value="LRR_dom_sf"/>
</dbReference>
<evidence type="ECO:0000256" key="5">
    <source>
        <dbReference type="ARBA" id="ARBA00022692"/>
    </source>
</evidence>
<dbReference type="FunFam" id="3.80.10.10:FF:000041">
    <property type="entry name" value="LRR receptor-like serine/threonine-protein kinase ERECTA"/>
    <property type="match status" value="2"/>
</dbReference>
<comment type="caution">
    <text evidence="15">The sequence shown here is derived from an EMBL/GenBank/DDBJ whole genome shotgun (WGS) entry which is preliminary data.</text>
</comment>
<evidence type="ECO:0000256" key="13">
    <source>
        <dbReference type="SAM" id="SignalP"/>
    </source>
</evidence>
<keyword evidence="4" id="KW-0433">Leucine-rich repeat</keyword>
<keyword evidence="16" id="KW-1185">Reference proteome</keyword>
<feature type="chain" id="PRO_5012661357" description="Leucine-rich repeat-containing N-terminal plant-type domain-containing protein" evidence="13">
    <location>
        <begin position="23"/>
        <end position="1022"/>
    </location>
</feature>
<keyword evidence="11" id="KW-0325">Glycoprotein</keyword>
<evidence type="ECO:0000256" key="6">
    <source>
        <dbReference type="ARBA" id="ARBA00022729"/>
    </source>
</evidence>
<dbReference type="STRING" id="93759.A0A1R3KBR0"/>
<dbReference type="OrthoDB" id="1600340at2759"/>
<dbReference type="PANTHER" id="PTHR48063">
    <property type="entry name" value="LRR RECEPTOR-LIKE KINASE"/>
    <property type="match status" value="1"/>
</dbReference>
<protein>
    <recommendedName>
        <fullName evidence="14">Leucine-rich repeat-containing N-terminal plant-type domain-containing protein</fullName>
    </recommendedName>
</protein>
<feature type="transmembrane region" description="Helical" evidence="12">
    <location>
        <begin position="969"/>
        <end position="991"/>
    </location>
</feature>
<keyword evidence="8 12" id="KW-1133">Transmembrane helix</keyword>
<comment type="subcellular location">
    <subcellularLocation>
        <location evidence="1">Cell membrane</location>
        <topology evidence="1">Single-pass type I membrane protein</topology>
    </subcellularLocation>
</comment>
<keyword evidence="3" id="KW-1003">Cell membrane</keyword>
<feature type="signal peptide" evidence="13">
    <location>
        <begin position="1"/>
        <end position="22"/>
    </location>
</feature>
<evidence type="ECO:0000256" key="3">
    <source>
        <dbReference type="ARBA" id="ARBA00022475"/>
    </source>
</evidence>
<keyword evidence="9 12" id="KW-0472">Membrane</keyword>
<evidence type="ECO:0000256" key="1">
    <source>
        <dbReference type="ARBA" id="ARBA00004251"/>
    </source>
</evidence>
<evidence type="ECO:0000259" key="14">
    <source>
        <dbReference type="Pfam" id="PF08263"/>
    </source>
</evidence>
<evidence type="ECO:0000256" key="8">
    <source>
        <dbReference type="ARBA" id="ARBA00022989"/>
    </source>
</evidence>
<organism evidence="15 16">
    <name type="scientific">Corchorus olitorius</name>
    <dbReference type="NCBI Taxonomy" id="93759"/>
    <lineage>
        <taxon>Eukaryota</taxon>
        <taxon>Viridiplantae</taxon>
        <taxon>Streptophyta</taxon>
        <taxon>Embryophyta</taxon>
        <taxon>Tracheophyta</taxon>
        <taxon>Spermatophyta</taxon>
        <taxon>Magnoliopsida</taxon>
        <taxon>eudicotyledons</taxon>
        <taxon>Gunneridae</taxon>
        <taxon>Pentapetalae</taxon>
        <taxon>rosids</taxon>
        <taxon>malvids</taxon>
        <taxon>Malvales</taxon>
        <taxon>Malvaceae</taxon>
        <taxon>Grewioideae</taxon>
        <taxon>Apeibeae</taxon>
        <taxon>Corchorus</taxon>
    </lineage>
</organism>
<dbReference type="SUPFAM" id="SSF52047">
    <property type="entry name" value="RNI-like"/>
    <property type="match status" value="3"/>
</dbReference>
<dbReference type="EMBL" id="AWUE01014252">
    <property type="protein sequence ID" value="OMP04479.1"/>
    <property type="molecule type" value="Genomic_DNA"/>
</dbReference>
<evidence type="ECO:0000256" key="12">
    <source>
        <dbReference type="SAM" id="Phobius"/>
    </source>
</evidence>
<reference evidence="16" key="1">
    <citation type="submission" date="2013-09" db="EMBL/GenBank/DDBJ databases">
        <title>Corchorus olitorius genome sequencing.</title>
        <authorList>
            <person name="Alam M."/>
            <person name="Haque M.S."/>
            <person name="Islam M.S."/>
            <person name="Emdad E.M."/>
            <person name="Islam M.M."/>
            <person name="Ahmed B."/>
            <person name="Halim A."/>
            <person name="Hossen Q.M.M."/>
            <person name="Hossain M.Z."/>
            <person name="Ahmed R."/>
            <person name="Khan M.M."/>
            <person name="Islam R."/>
            <person name="Rashid M.M."/>
            <person name="Khan S.A."/>
            <person name="Rahman M.S."/>
            <person name="Alam M."/>
            <person name="Yahiya A.S."/>
            <person name="Khan M.S."/>
            <person name="Azam M.S."/>
            <person name="Haque T."/>
            <person name="Lashkar M.Z.H."/>
            <person name="Akhand A.I."/>
            <person name="Morshed G."/>
            <person name="Roy S."/>
            <person name="Uddin K.S."/>
            <person name="Rabeya T."/>
            <person name="Hossain A.S."/>
            <person name="Chowdhury A."/>
            <person name="Snigdha A.R."/>
            <person name="Mortoza M.S."/>
            <person name="Matin S.A."/>
            <person name="Hoque S.M.E."/>
            <person name="Islam M.K."/>
            <person name="Roy D.K."/>
            <person name="Haider R."/>
            <person name="Moosa M.M."/>
            <person name="Elias S.M."/>
            <person name="Hasan A.M."/>
            <person name="Jahan S."/>
            <person name="Shafiuddin M."/>
            <person name="Mahmood N."/>
            <person name="Shommy N.S."/>
        </authorList>
    </citation>
    <scope>NUCLEOTIDE SEQUENCE [LARGE SCALE GENOMIC DNA]</scope>
    <source>
        <strain evidence="16">cv. O-4</strain>
    </source>
</reference>
<dbReference type="SMART" id="SM00369">
    <property type="entry name" value="LRR_TYP"/>
    <property type="match status" value="10"/>
</dbReference>
<feature type="domain" description="Leucine-rich repeat-containing N-terminal plant-type" evidence="14">
    <location>
        <begin position="31"/>
        <end position="69"/>
    </location>
</feature>
<evidence type="ECO:0000256" key="9">
    <source>
        <dbReference type="ARBA" id="ARBA00023136"/>
    </source>
</evidence>
<dbReference type="FunFam" id="3.80.10.10:FF:000095">
    <property type="entry name" value="LRR receptor-like serine/threonine-protein kinase GSO1"/>
    <property type="match status" value="1"/>
</dbReference>
<dbReference type="Pfam" id="PF08263">
    <property type="entry name" value="LRRNT_2"/>
    <property type="match status" value="1"/>
</dbReference>
<dbReference type="AlphaFoldDB" id="A0A1R3KBR0"/>
<dbReference type="Proteomes" id="UP000187203">
    <property type="component" value="Unassembled WGS sequence"/>
</dbReference>
<dbReference type="PRINTS" id="PR00019">
    <property type="entry name" value="LEURICHRPT"/>
</dbReference>
<accession>A0A1R3KBR0</accession>
<name>A0A1R3KBR0_9ROSI</name>
<proteinExistence type="inferred from homology"/>
<evidence type="ECO:0000313" key="16">
    <source>
        <dbReference type="Proteomes" id="UP000187203"/>
    </source>
</evidence>
<dbReference type="InterPro" id="IPR046956">
    <property type="entry name" value="RLP23-like"/>
</dbReference>
<dbReference type="FunFam" id="3.80.10.10:FF:000111">
    <property type="entry name" value="LRR receptor-like serine/threonine-protein kinase ERECTA"/>
    <property type="match status" value="1"/>
</dbReference>
<dbReference type="InterPro" id="IPR003591">
    <property type="entry name" value="Leu-rich_rpt_typical-subtyp"/>
</dbReference>
<gene>
    <name evidence="15" type="ORF">COLO4_09603</name>
</gene>
<keyword evidence="10" id="KW-0675">Receptor</keyword>
<dbReference type="Pfam" id="PF13855">
    <property type="entry name" value="LRR_8"/>
    <property type="match status" value="3"/>
</dbReference>
<evidence type="ECO:0000256" key="11">
    <source>
        <dbReference type="ARBA" id="ARBA00023180"/>
    </source>
</evidence>
<dbReference type="InterPro" id="IPR013210">
    <property type="entry name" value="LRR_N_plant-typ"/>
</dbReference>
<dbReference type="PANTHER" id="PTHR48063:SF98">
    <property type="entry name" value="LRR RECEPTOR-LIKE SERINE_THREONINE-PROTEIN KINASE FLS2"/>
    <property type="match status" value="1"/>
</dbReference>
<sequence>MDTTSIKILVLVIFTLATLSISLSTNGSCIESERQALLVFKQHLLDPADRLASWVAHEDCCRRWVGVVCHRVSGHVHQLHLQNPPAYSRSRLGGKINHSLLNLTHLRYLDLSYNYFGGIPIPHFFGSMVSLRYLNVSDAGFGGFIPHQLGNLSNMQYLNLAGDDYYDDISQQYVENLGWLAGMSQLKYLDMSAVDLSKALDWLQTLNMLPSLKELHLAYCQLPPPPTLLNPNLSSLAFLDLAGAFLDLEGTNSQNTLSIMSWVSSLKTLVSLDLSENEFEGAIPDGLRNLTSLRHLDLSDNQFNSSIPDWLYGFSPLEFLNLQQNNLQGKISSAIGNMTSAISLDLSWNDKFEGGIPRSLGNLCKLRSVSLHRVKLIQNISDILRILSLGCISHGLESLDLGESQLFGQITGHIGYLKNLRKLDLSSNSIVGFITESLGELSMLRLLDVSNNKLQGNLPESIGQLVNLEVVGFENNLLKGVICENHFANLTKLDIFDGSGNSFILKVHPNWISPFQVAVLRIGSWHLGPQFPSWLHSQKKLNFLDISNSGISGSIPSSFWNMSSQFYDLNISHNQIYGEIPYIPVQPYASFDFSSNSFNGSLPRISSNLRELYLSNNSFSGSLSYFLCQRMNETMWLQFLILSENFLLGELPDCWVKWPNLQVIKLDGNNLTGSIPSSLGMLPFLGSLHLQHNWISGELPHSLQKCTHLVILDLSENELTGQIPTWLGPSFQKVEMLNFRSNKFHGHIPNELCALASLRILDLSQNNLSGFLPKCIHNFSAMARVGDEDKDYLLASGSDGGGFNEYSDYGSYMMKGNLLNYSTTLRLVRILDLSDNYLSGEIPEGVCILQFLQSLNLSHNHLSGRIPKGIGAMKSLESLDFSKNQLSGPIPQSISNLTFLSYLNLSNNDLIGKIPSSTQILGFSASSFTGNQLCGPPLTQNCSAASGETNPSMQNEGKGDDGNGVEVDWFYVAMAIGFGIGFGAVLVPLTVNRRWSCIYFRFLDRMWTRLVLLHAKATRLQN</sequence>
<dbReference type="Pfam" id="PF00560">
    <property type="entry name" value="LRR_1"/>
    <property type="match status" value="9"/>
</dbReference>
<evidence type="ECO:0000256" key="4">
    <source>
        <dbReference type="ARBA" id="ARBA00022614"/>
    </source>
</evidence>
<keyword evidence="6 13" id="KW-0732">Signal</keyword>
<keyword evidence="7" id="KW-0677">Repeat</keyword>
<dbReference type="SUPFAM" id="SSF52058">
    <property type="entry name" value="L domain-like"/>
    <property type="match status" value="1"/>
</dbReference>
<keyword evidence="5 12" id="KW-0812">Transmembrane</keyword>
<comment type="similarity">
    <text evidence="2">Belongs to the RLP family.</text>
</comment>
<evidence type="ECO:0000313" key="15">
    <source>
        <dbReference type="EMBL" id="OMP04479.1"/>
    </source>
</evidence>
<dbReference type="Gene3D" id="3.80.10.10">
    <property type="entry name" value="Ribonuclease Inhibitor"/>
    <property type="match status" value="4"/>
</dbReference>
<dbReference type="SMART" id="SM00365">
    <property type="entry name" value="LRR_SD22"/>
    <property type="match status" value="3"/>
</dbReference>
<dbReference type="InterPro" id="IPR001611">
    <property type="entry name" value="Leu-rich_rpt"/>
</dbReference>
<dbReference type="FunFam" id="3.80.10.10:FF:001347">
    <property type="entry name" value="LRR receptor-like serine/threonine-protein kinase GSO2"/>
    <property type="match status" value="1"/>
</dbReference>
<evidence type="ECO:0000256" key="10">
    <source>
        <dbReference type="ARBA" id="ARBA00023170"/>
    </source>
</evidence>
<dbReference type="GO" id="GO:0005886">
    <property type="term" value="C:plasma membrane"/>
    <property type="evidence" value="ECO:0007669"/>
    <property type="project" value="UniProtKB-SubCell"/>
</dbReference>
<evidence type="ECO:0000256" key="2">
    <source>
        <dbReference type="ARBA" id="ARBA00009592"/>
    </source>
</evidence>